<proteinExistence type="predicted"/>
<dbReference type="InterPro" id="IPR000640">
    <property type="entry name" value="EFG_V-like"/>
</dbReference>
<dbReference type="CDD" id="cd01434">
    <property type="entry name" value="EFG_mtEFG1_IV"/>
    <property type="match status" value="1"/>
</dbReference>
<reference evidence="9 10" key="1">
    <citation type="submission" date="2020-08" db="EMBL/GenBank/DDBJ databases">
        <title>Genomic Encyclopedia of Type Strains, Phase IV (KMG-IV): sequencing the most valuable type-strain genomes for metagenomic binning, comparative biology and taxonomic classification.</title>
        <authorList>
            <person name="Goeker M."/>
        </authorList>
    </citation>
    <scope>NUCLEOTIDE SEQUENCE [LARGE SCALE GENOMIC DNA]</scope>
    <source>
        <strain evidence="9 10">DSM 17454</strain>
    </source>
</reference>
<keyword evidence="3 9" id="KW-0251">Elongation factor</keyword>
<evidence type="ECO:0000256" key="4">
    <source>
        <dbReference type="ARBA" id="ARBA00022917"/>
    </source>
</evidence>
<dbReference type="SUPFAM" id="SSF54211">
    <property type="entry name" value="Ribosomal protein S5 domain 2-like"/>
    <property type="match status" value="1"/>
</dbReference>
<dbReference type="CDD" id="cd04170">
    <property type="entry name" value="EF-G_bact"/>
    <property type="match status" value="1"/>
</dbReference>
<dbReference type="FunFam" id="3.30.230.10:FF:000003">
    <property type="entry name" value="Elongation factor G"/>
    <property type="match status" value="1"/>
</dbReference>
<evidence type="ECO:0000259" key="7">
    <source>
        <dbReference type="SMART" id="SM00838"/>
    </source>
</evidence>
<dbReference type="InterPro" id="IPR020568">
    <property type="entry name" value="Ribosomal_Su5_D2-typ_SF"/>
</dbReference>
<dbReference type="InterPro" id="IPR041095">
    <property type="entry name" value="EFG_II"/>
</dbReference>
<dbReference type="Proteomes" id="UP000532373">
    <property type="component" value="Unassembled WGS sequence"/>
</dbReference>
<dbReference type="InterPro" id="IPR027417">
    <property type="entry name" value="P-loop_NTPase"/>
</dbReference>
<dbReference type="Pfam" id="PF14492">
    <property type="entry name" value="EFG_III"/>
    <property type="match status" value="1"/>
</dbReference>
<dbReference type="InterPro" id="IPR005517">
    <property type="entry name" value="Transl_elong_EFG/EF2_IV"/>
</dbReference>
<dbReference type="Pfam" id="PF00009">
    <property type="entry name" value="GTP_EFTU"/>
    <property type="match status" value="1"/>
</dbReference>
<dbReference type="PANTHER" id="PTHR43261:SF7">
    <property type="entry name" value="ELONGATION FACTOR G-LIKE PROTEIN"/>
    <property type="match status" value="1"/>
</dbReference>
<dbReference type="Gene3D" id="3.30.70.240">
    <property type="match status" value="1"/>
</dbReference>
<dbReference type="NCBIfam" id="NF009891">
    <property type="entry name" value="PRK13351.1-1"/>
    <property type="match status" value="1"/>
</dbReference>
<dbReference type="RefSeq" id="WP_184766931.1">
    <property type="nucleotide sequence ID" value="NZ_JACHGI010000001.1"/>
</dbReference>
<dbReference type="GO" id="GO:0097216">
    <property type="term" value="F:guanosine tetraphosphate binding"/>
    <property type="evidence" value="ECO:0007669"/>
    <property type="project" value="UniProtKB-ARBA"/>
</dbReference>
<dbReference type="GO" id="GO:0005525">
    <property type="term" value="F:GTP binding"/>
    <property type="evidence" value="ECO:0007669"/>
    <property type="project" value="UniProtKB-KW"/>
</dbReference>
<evidence type="ECO:0000256" key="3">
    <source>
        <dbReference type="ARBA" id="ARBA00022768"/>
    </source>
</evidence>
<evidence type="ECO:0000313" key="10">
    <source>
        <dbReference type="Proteomes" id="UP000532373"/>
    </source>
</evidence>
<evidence type="ECO:0000313" key="9">
    <source>
        <dbReference type="EMBL" id="MBB6464323.1"/>
    </source>
</evidence>
<accession>A0A8E1WAC5</accession>
<dbReference type="InterPro" id="IPR004161">
    <property type="entry name" value="EFTu-like_2"/>
</dbReference>
<organism evidence="9 10">
    <name type="scientific">Aminobacter carboxidus</name>
    <dbReference type="NCBI Taxonomy" id="376165"/>
    <lineage>
        <taxon>Bacteria</taxon>
        <taxon>Pseudomonadati</taxon>
        <taxon>Pseudomonadota</taxon>
        <taxon>Alphaproteobacteria</taxon>
        <taxon>Hyphomicrobiales</taxon>
        <taxon>Phyllobacteriaceae</taxon>
        <taxon>Aminobacter</taxon>
    </lineage>
</organism>
<dbReference type="AlphaFoldDB" id="A0A8E1WAC5"/>
<dbReference type="Pfam" id="PF00679">
    <property type="entry name" value="EFG_C"/>
    <property type="match status" value="1"/>
</dbReference>
<dbReference type="SUPFAM" id="SSF50447">
    <property type="entry name" value="Translation proteins"/>
    <property type="match status" value="1"/>
</dbReference>
<dbReference type="InterPro" id="IPR009000">
    <property type="entry name" value="Transl_B-barrel_sf"/>
</dbReference>
<dbReference type="Gene3D" id="3.30.230.10">
    <property type="match status" value="1"/>
</dbReference>
<dbReference type="CDD" id="cd16262">
    <property type="entry name" value="EFG_III"/>
    <property type="match status" value="1"/>
</dbReference>
<dbReference type="SUPFAM" id="SSF54980">
    <property type="entry name" value="EF-G C-terminal domain-like"/>
    <property type="match status" value="2"/>
</dbReference>
<dbReference type="FunFam" id="3.30.70.240:FF:000001">
    <property type="entry name" value="Elongation factor G"/>
    <property type="match status" value="1"/>
</dbReference>
<dbReference type="InterPro" id="IPR014721">
    <property type="entry name" value="Ribsml_uS5_D2-typ_fold_subgr"/>
</dbReference>
<dbReference type="Gene3D" id="3.30.70.870">
    <property type="entry name" value="Elongation Factor G (Translational Gtpase), domain 3"/>
    <property type="match status" value="1"/>
</dbReference>
<dbReference type="NCBIfam" id="TIGR00231">
    <property type="entry name" value="small_GTP"/>
    <property type="match status" value="1"/>
</dbReference>
<dbReference type="SMART" id="SM00838">
    <property type="entry name" value="EFG_C"/>
    <property type="match status" value="1"/>
</dbReference>
<dbReference type="InterPro" id="IPR035649">
    <property type="entry name" value="EFG_V"/>
</dbReference>
<protein>
    <recommendedName>
        <fullName evidence="1">Elongation factor G</fullName>
    </recommendedName>
</protein>
<comment type="caution">
    <text evidence="9">The sequence shown here is derived from an EMBL/GenBank/DDBJ whole genome shotgun (WGS) entry which is preliminary data.</text>
</comment>
<comment type="function">
    <text evidence="6">Catalyzes the GTP-dependent ribosomal translocation step during translation elongation. During this step, the ribosome changes from the pre-translocational (PRE) to the post-translocational (POST) state as the newly formed A-site-bound peptidyl-tRNA and P-site-bound deacylated tRNA move to the P and E sites, respectively. Catalyzes the coordinated movement of the two tRNA molecules, the mRNA and conformational changes in the ribosome.</text>
</comment>
<dbReference type="Gene3D" id="2.40.30.10">
    <property type="entry name" value="Translation factors"/>
    <property type="match status" value="1"/>
</dbReference>
<dbReference type="NCBIfam" id="NF009379">
    <property type="entry name" value="PRK12740.1-3"/>
    <property type="match status" value="1"/>
</dbReference>
<dbReference type="InterPro" id="IPR005225">
    <property type="entry name" value="Small_GTP-bd"/>
</dbReference>
<dbReference type="SUPFAM" id="SSF52540">
    <property type="entry name" value="P-loop containing nucleoside triphosphate hydrolases"/>
    <property type="match status" value="1"/>
</dbReference>
<evidence type="ECO:0000256" key="5">
    <source>
        <dbReference type="ARBA" id="ARBA00023134"/>
    </source>
</evidence>
<dbReference type="Gene3D" id="3.40.50.300">
    <property type="entry name" value="P-loop containing nucleotide triphosphate hydrolases"/>
    <property type="match status" value="1"/>
</dbReference>
<dbReference type="GO" id="GO:0003746">
    <property type="term" value="F:translation elongation factor activity"/>
    <property type="evidence" value="ECO:0007669"/>
    <property type="project" value="UniProtKB-KW"/>
</dbReference>
<sequence length="683" mass="73396">MGSRAGGRRTGPKCIAIVGPFASGKTTLLEALLARTGAISKQHPVASGNTVSDHSAEAKAHAMSVEAVFATTQFMGESITFVDCPGSVEFAFEADPILAACDLAVVVAEPDEKKIPALQLIMRKLDDLGVPRILFLNKIDKAASGVRDTLKLLQPVSRTPLLLRQIPLRKDGVVVGSIDLALERAYIYREYAESEIAEIPGDEKARELEARFAMLETLADHDDQLMEQLLEEIEPPKDEVFDDLAADLRDGAVTPVLIGSAEKGNGALRLLKAIRHDAPDIEATRKRLGLADGSAAVVQVMKTIHTSHAGKLSLSRILSGQVADGAELWLNSTDTAKVSGIYRMLGKDQSKQPNATAGDTVALGKLENVATGQTLTLAKGGIKPLVSLAPPKPVYAFALRPKERKDEVKMSAAIQRLAEEDPSLTLHHNQDSAETVLSGHGEMHLRVIRERLEGRNQIAVEGHPPAVPYRETIRKAVQQRGRHKKQSGGHGQFGDVVIEIKPLPRGSGFEFTDTISGGVVPKQYIQSVEAGTRDFLKTGPLGFPVVDIAVNLSDGSYHSVDSSDMAFQMAAKIAMKEGMPGCSPVLLEPVMKVEIFTPSDATARIIALVPQRRGQILGYDARADWPGWDVVEATMPQSEIGDLIIELRSATAGAATYRAEFDHMAELTGRLADEAMQSGGKAA</sequence>
<evidence type="ECO:0000256" key="6">
    <source>
        <dbReference type="ARBA" id="ARBA00024731"/>
    </source>
</evidence>
<evidence type="ECO:0000256" key="2">
    <source>
        <dbReference type="ARBA" id="ARBA00022741"/>
    </source>
</evidence>
<dbReference type="InterPro" id="IPR047872">
    <property type="entry name" value="EFG_IV"/>
</dbReference>
<dbReference type="Pfam" id="PF03144">
    <property type="entry name" value="GTP_EFTU_D2"/>
    <property type="match status" value="1"/>
</dbReference>
<keyword evidence="2" id="KW-0547">Nucleotide-binding</keyword>
<dbReference type="EMBL" id="JACHGI010000001">
    <property type="protein sequence ID" value="MBB6464323.1"/>
    <property type="molecule type" value="Genomic_DNA"/>
</dbReference>
<evidence type="ECO:0000256" key="1">
    <source>
        <dbReference type="ARBA" id="ARBA00017872"/>
    </source>
</evidence>
<dbReference type="SMART" id="SM00889">
    <property type="entry name" value="EFG_IV"/>
    <property type="match status" value="1"/>
</dbReference>
<evidence type="ECO:0000259" key="8">
    <source>
        <dbReference type="SMART" id="SM00889"/>
    </source>
</evidence>
<dbReference type="InterPro" id="IPR035647">
    <property type="entry name" value="EFG_III/V"/>
</dbReference>
<feature type="domain" description="Elongation factor EFG" evidence="7">
    <location>
        <begin position="585"/>
        <end position="675"/>
    </location>
</feature>
<name>A0A8E1WAC5_9HYPH</name>
<dbReference type="PANTHER" id="PTHR43261">
    <property type="entry name" value="TRANSLATION ELONGATION FACTOR G-RELATED"/>
    <property type="match status" value="1"/>
</dbReference>
<feature type="domain" description="Translation elongation factor EFG/EF2" evidence="8">
    <location>
        <begin position="466"/>
        <end position="583"/>
    </location>
</feature>
<gene>
    <name evidence="9" type="ORF">HNQ96_000170</name>
</gene>
<keyword evidence="4" id="KW-0648">Protein biosynthesis</keyword>
<dbReference type="GO" id="GO:0032790">
    <property type="term" value="P:ribosome disassembly"/>
    <property type="evidence" value="ECO:0007669"/>
    <property type="project" value="TreeGrafter"/>
</dbReference>
<dbReference type="Pfam" id="PF03764">
    <property type="entry name" value="EFG_IV"/>
    <property type="match status" value="1"/>
</dbReference>
<dbReference type="InterPro" id="IPR009022">
    <property type="entry name" value="EFG_III"/>
</dbReference>
<dbReference type="InterPro" id="IPR000795">
    <property type="entry name" value="T_Tr_GTP-bd_dom"/>
</dbReference>
<dbReference type="CDD" id="cd03713">
    <property type="entry name" value="EFG_mtEFG_C"/>
    <property type="match status" value="1"/>
</dbReference>
<dbReference type="GO" id="GO:0003924">
    <property type="term" value="F:GTPase activity"/>
    <property type="evidence" value="ECO:0007669"/>
    <property type="project" value="InterPro"/>
</dbReference>
<keyword evidence="5" id="KW-0342">GTP-binding</keyword>